<reference evidence="2 3" key="1">
    <citation type="submission" date="2020-07" db="EMBL/GenBank/DDBJ databases">
        <title>Sequencing the genomes of 1000 actinobacteria strains.</title>
        <authorList>
            <person name="Klenk H.-P."/>
        </authorList>
    </citation>
    <scope>NUCLEOTIDE SEQUENCE [LARGE SCALE GENOMIC DNA]</scope>
    <source>
        <strain evidence="2 3">DSM 24482</strain>
    </source>
</reference>
<dbReference type="SUPFAM" id="SSF52833">
    <property type="entry name" value="Thioredoxin-like"/>
    <property type="match status" value="1"/>
</dbReference>
<comment type="caution">
    <text evidence="2">The sequence shown here is derived from an EMBL/GenBank/DDBJ whole genome shotgun (WGS) entry which is preliminary data.</text>
</comment>
<dbReference type="InterPro" id="IPR036249">
    <property type="entry name" value="Thioredoxin-like_sf"/>
</dbReference>
<evidence type="ECO:0000313" key="1">
    <source>
        <dbReference type="EMBL" id="GIG33970.1"/>
    </source>
</evidence>
<gene>
    <name evidence="2" type="ORF">BKA21_002739</name>
    <name evidence="1" type="ORF">Col01nite_31290</name>
</gene>
<sequence>MRPETAPPVVTVVHAPACHFCVDADDVLGELADERRIDLRRVEIDSPEGRTLVAQHRPPMSPLVLLDGAFFSSGRLPRKKLVRALQAAELATGPGAA</sequence>
<dbReference type="InterPro" id="IPR008554">
    <property type="entry name" value="Glutaredoxin-like"/>
</dbReference>
<name>A0A7Y9FH17_9CELL</name>
<protein>
    <submittedName>
        <fullName evidence="2">Glutaredoxin</fullName>
    </submittedName>
</protein>
<accession>A0A7Y9FH17</accession>
<dbReference type="AlphaFoldDB" id="A0A7Y9FH17"/>
<dbReference type="EMBL" id="JACCBK010000001">
    <property type="protein sequence ID" value="NYD87190.1"/>
    <property type="molecule type" value="Genomic_DNA"/>
</dbReference>
<keyword evidence="4" id="KW-1185">Reference proteome</keyword>
<dbReference type="Pfam" id="PF05768">
    <property type="entry name" value="Glrx-like"/>
    <property type="match status" value="1"/>
</dbReference>
<dbReference type="Proteomes" id="UP000618382">
    <property type="component" value="Unassembled WGS sequence"/>
</dbReference>
<organism evidence="2 3">
    <name type="scientific">Cellulomonas oligotrophica</name>
    <dbReference type="NCBI Taxonomy" id="931536"/>
    <lineage>
        <taxon>Bacteria</taxon>
        <taxon>Bacillati</taxon>
        <taxon>Actinomycetota</taxon>
        <taxon>Actinomycetes</taxon>
        <taxon>Micrococcales</taxon>
        <taxon>Cellulomonadaceae</taxon>
        <taxon>Cellulomonas</taxon>
    </lineage>
</organism>
<evidence type="ECO:0000313" key="3">
    <source>
        <dbReference type="Proteomes" id="UP000577956"/>
    </source>
</evidence>
<dbReference type="Gene3D" id="3.40.30.10">
    <property type="entry name" value="Glutaredoxin"/>
    <property type="match status" value="1"/>
</dbReference>
<proteinExistence type="predicted"/>
<evidence type="ECO:0000313" key="4">
    <source>
        <dbReference type="Proteomes" id="UP000618382"/>
    </source>
</evidence>
<dbReference type="RefSeq" id="WP_140459638.1">
    <property type="nucleotide sequence ID" value="NZ_BAABFI010000009.1"/>
</dbReference>
<evidence type="ECO:0000313" key="2">
    <source>
        <dbReference type="EMBL" id="NYD87190.1"/>
    </source>
</evidence>
<dbReference type="EMBL" id="BONN01000011">
    <property type="protein sequence ID" value="GIG33970.1"/>
    <property type="molecule type" value="Genomic_DNA"/>
</dbReference>
<reference evidence="1 4" key="2">
    <citation type="submission" date="2021-01" db="EMBL/GenBank/DDBJ databases">
        <title>Whole genome shotgun sequence of Cellulomonas oligotrophica NBRC 109435.</title>
        <authorList>
            <person name="Komaki H."/>
            <person name="Tamura T."/>
        </authorList>
    </citation>
    <scope>NUCLEOTIDE SEQUENCE [LARGE SCALE GENOMIC DNA]</scope>
    <source>
        <strain evidence="1 4">NBRC 109435</strain>
    </source>
</reference>
<dbReference type="Proteomes" id="UP000577956">
    <property type="component" value="Unassembled WGS sequence"/>
</dbReference>